<evidence type="ECO:0000313" key="19">
    <source>
        <dbReference type="Proteomes" id="UP000245383"/>
    </source>
</evidence>
<keyword evidence="10" id="KW-0249">Electron transport</keyword>
<comment type="similarity">
    <text evidence="3">Belongs to the complex I NDUFB11 subunit family.</text>
</comment>
<reference evidence="18 19" key="1">
    <citation type="journal article" date="2018" name="MBio">
        <title>Comparative Genomics Reveals the Core Gene Toolbox for the Fungus-Insect Symbiosis.</title>
        <authorList>
            <person name="Wang Y."/>
            <person name="Stata M."/>
            <person name="Wang W."/>
            <person name="Stajich J.E."/>
            <person name="White M.M."/>
            <person name="Moncalvo J.M."/>
        </authorList>
    </citation>
    <scope>NUCLEOTIDE SEQUENCE [LARGE SCALE GENOMIC DNA]</scope>
    <source>
        <strain evidence="18 19">SWE-8-4</strain>
    </source>
</reference>
<evidence type="ECO:0000256" key="8">
    <source>
        <dbReference type="ARBA" id="ARBA00022792"/>
    </source>
</evidence>
<keyword evidence="11" id="KW-1133">Transmembrane helix</keyword>
<feature type="region of interest" description="Disordered" evidence="17">
    <location>
        <begin position="340"/>
        <end position="360"/>
    </location>
</feature>
<dbReference type="OrthoDB" id="2147978at2759"/>
<dbReference type="InterPro" id="IPR036063">
    <property type="entry name" value="Smr_dom_sf"/>
</dbReference>
<comment type="caution">
    <text evidence="18">The sequence shown here is derived from an EMBL/GenBank/DDBJ whole genome shotgun (WGS) entry which is preliminary data.</text>
</comment>
<feature type="compositionally biased region" description="Basic and acidic residues" evidence="17">
    <location>
        <begin position="185"/>
        <end position="197"/>
    </location>
</feature>
<keyword evidence="7" id="KW-0812">Transmembrane</keyword>
<keyword evidence="8" id="KW-0999">Mitochondrion inner membrane</keyword>
<dbReference type="InterPro" id="IPR019329">
    <property type="entry name" value="NADH_UbQ_OxRdtase_ESSS_su"/>
</dbReference>
<dbReference type="Gene3D" id="3.30.1370.110">
    <property type="match status" value="1"/>
</dbReference>
<dbReference type="PANTHER" id="PTHR46535:SF1">
    <property type="entry name" value="NEDD4-BINDING PROTEIN 2"/>
    <property type="match status" value="1"/>
</dbReference>
<dbReference type="GO" id="GO:0005743">
    <property type="term" value="C:mitochondrial inner membrane"/>
    <property type="evidence" value="ECO:0007669"/>
    <property type="project" value="UniProtKB-SubCell"/>
</dbReference>
<keyword evidence="13" id="KW-0472">Membrane</keyword>
<evidence type="ECO:0000256" key="6">
    <source>
        <dbReference type="ARBA" id="ARBA00022660"/>
    </source>
</evidence>
<evidence type="ECO:0000256" key="9">
    <source>
        <dbReference type="ARBA" id="ARBA00022946"/>
    </source>
</evidence>
<evidence type="ECO:0000256" key="15">
    <source>
        <dbReference type="ARBA" id="ARBA00031387"/>
    </source>
</evidence>
<keyword evidence="12" id="KW-0496">Mitochondrion</keyword>
<evidence type="ECO:0000256" key="12">
    <source>
        <dbReference type="ARBA" id="ARBA00023128"/>
    </source>
</evidence>
<evidence type="ECO:0000256" key="3">
    <source>
        <dbReference type="ARBA" id="ARBA00008915"/>
    </source>
</evidence>
<evidence type="ECO:0000256" key="5">
    <source>
        <dbReference type="ARBA" id="ARBA00022448"/>
    </source>
</evidence>
<gene>
    <name evidence="18" type="ORF">BB561_003780</name>
</gene>
<dbReference type="STRING" id="133385.A0A2T9YJF6"/>
<keyword evidence="19" id="KW-1185">Reference proteome</keyword>
<evidence type="ECO:0000256" key="16">
    <source>
        <dbReference type="ARBA" id="ARBA00046528"/>
    </source>
</evidence>
<dbReference type="EMBL" id="MBFR01000160">
    <property type="protein sequence ID" value="PVU92482.1"/>
    <property type="molecule type" value="Genomic_DNA"/>
</dbReference>
<evidence type="ECO:0000256" key="7">
    <source>
        <dbReference type="ARBA" id="ARBA00022692"/>
    </source>
</evidence>
<evidence type="ECO:0000256" key="10">
    <source>
        <dbReference type="ARBA" id="ARBA00022982"/>
    </source>
</evidence>
<dbReference type="AlphaFoldDB" id="A0A2T9YJF6"/>
<evidence type="ECO:0000256" key="4">
    <source>
        <dbReference type="ARBA" id="ARBA00018632"/>
    </source>
</evidence>
<evidence type="ECO:0000256" key="14">
    <source>
        <dbReference type="ARBA" id="ARBA00030753"/>
    </source>
</evidence>
<comment type="subunit">
    <text evidence="16">Complex I is composed of 45 different subunits. Interacts with BCAP31.</text>
</comment>
<accession>A0A2T9YJF6</accession>
<evidence type="ECO:0000256" key="2">
    <source>
        <dbReference type="ARBA" id="ARBA00004434"/>
    </source>
</evidence>
<keyword evidence="6" id="KW-0679">Respiratory chain</keyword>
<feature type="compositionally biased region" description="Polar residues" evidence="17">
    <location>
        <begin position="340"/>
        <end position="354"/>
    </location>
</feature>
<evidence type="ECO:0000256" key="1">
    <source>
        <dbReference type="ARBA" id="ARBA00003195"/>
    </source>
</evidence>
<dbReference type="InterPro" id="IPR052772">
    <property type="entry name" value="Endo/PolyKinase_Domain-Protein"/>
</dbReference>
<dbReference type="Pfam" id="PF10183">
    <property type="entry name" value="ESSS"/>
    <property type="match status" value="1"/>
</dbReference>
<evidence type="ECO:0000256" key="17">
    <source>
        <dbReference type="SAM" id="MobiDB-lite"/>
    </source>
</evidence>
<keyword evidence="9" id="KW-0809">Transit peptide</keyword>
<comment type="function">
    <text evidence="1">Accessory subunit of the mitochondrial membrane respiratory chain NADH dehydrogenase (Complex I), that is believed not to be involved in catalysis. Complex I functions in the transfer of electrons from NADH to the respiratory chain. The immediate electron acceptor for the enzyme is believed to be ubiquinone.</text>
</comment>
<comment type="subcellular location">
    <subcellularLocation>
        <location evidence="2">Mitochondrion inner membrane</location>
        <topology evidence="2">Single-pass membrane protein</topology>
    </subcellularLocation>
</comment>
<feature type="region of interest" description="Disordered" evidence="17">
    <location>
        <begin position="184"/>
        <end position="208"/>
    </location>
</feature>
<dbReference type="PANTHER" id="PTHR46535">
    <property type="entry name" value="NEDD4-BINDING PROTEIN 2"/>
    <property type="match status" value="1"/>
</dbReference>
<evidence type="ECO:0000313" key="18">
    <source>
        <dbReference type="EMBL" id="PVU92482.1"/>
    </source>
</evidence>
<name>A0A2T9YJF6_9FUNG</name>
<dbReference type="GO" id="GO:0004519">
    <property type="term" value="F:endonuclease activity"/>
    <property type="evidence" value="ECO:0007669"/>
    <property type="project" value="TreeGrafter"/>
</dbReference>
<evidence type="ECO:0000256" key="11">
    <source>
        <dbReference type="ARBA" id="ARBA00022989"/>
    </source>
</evidence>
<proteinExistence type="inferred from homology"/>
<keyword evidence="5" id="KW-0813">Transport</keyword>
<dbReference type="Proteomes" id="UP000245383">
    <property type="component" value="Unassembled WGS sequence"/>
</dbReference>
<protein>
    <recommendedName>
        <fullName evidence="4">NADH dehydrogenase [ubiquinone] 1 beta subcomplex subunit 11, mitochondrial</fullName>
    </recommendedName>
    <alternativeName>
        <fullName evidence="15">Complex I-ESSS</fullName>
    </alternativeName>
    <alternativeName>
        <fullName evidence="14">NADH-ubiquinone oxidoreductase ESSS subunit</fullName>
    </alternativeName>
</protein>
<dbReference type="GO" id="GO:0005634">
    <property type="term" value="C:nucleus"/>
    <property type="evidence" value="ECO:0007669"/>
    <property type="project" value="TreeGrafter"/>
</dbReference>
<evidence type="ECO:0000256" key="13">
    <source>
        <dbReference type="ARBA" id="ARBA00023136"/>
    </source>
</evidence>
<dbReference type="SUPFAM" id="SSF160443">
    <property type="entry name" value="SMR domain-like"/>
    <property type="match status" value="1"/>
</dbReference>
<organism evidence="18 19">
    <name type="scientific">Smittium simulii</name>
    <dbReference type="NCBI Taxonomy" id="133385"/>
    <lineage>
        <taxon>Eukaryota</taxon>
        <taxon>Fungi</taxon>
        <taxon>Fungi incertae sedis</taxon>
        <taxon>Zoopagomycota</taxon>
        <taxon>Kickxellomycotina</taxon>
        <taxon>Harpellomycetes</taxon>
        <taxon>Harpellales</taxon>
        <taxon>Legeriomycetaceae</taxon>
        <taxon>Smittium</taxon>
    </lineage>
</organism>
<sequence>MNIQDKTPAFLEIEEESFYDFAYACFVGEDPQTIKECVEYAISQNEADLYQDQFQLLEKVSVLLKSEKKVKKEPKIALFNELSDKECALLNGVWRKPNTINIPSKTEKQISKAQKPYTPILYNRKALASQPNSWNAIEEEIQYLQELFPNIAKSNLLSAYYKKNRCLYSVVEYLSTLSESTQTKKQVEHKNDFESKEKHQKPKTNQPALKYVVGLPPQPAQSQNKSKSKINKIDRVVEPSIIKKSQSSTEDDSSSSSLNFEKNNKPFILDIEQQKIVSLLCEMFGYLELEKIQEISLNANSAESAVDMMLRHSENKIQKSNTIKKKSKWKKLEDTLLSNTPENKNYSVQSNSNKSYKKSPVESNYEYTQTFAKQNNTLQLKNSSANNTVNSSMLEKQNKAIQAAEDARLYVLSNNIYNEKWKHNIEANLEKRNQYFEKSVNSYSKRRNIGMGTGISAFYSEQGRSCDDNVKLWRIREAYGIIEKSKKAVNDKYFIDLHGLRLAEAVMIIRNELKLWYTNQVELYKKPRHELQIVTGLGSHSLKGKPVLFPVIQRILTAELYTYRTDKVNLSSRTLRQRAITRSGHGPELQEPTGYLFNRKPGEKYEKEGWENLWYYGFYGAMLYAGIGLYFKPDTRITSWARVQAEMRMAERGDDISYPRTEYKI</sequence>